<dbReference type="SUPFAM" id="SSF89372">
    <property type="entry name" value="Fucose-specific lectin"/>
    <property type="match status" value="1"/>
</dbReference>
<dbReference type="AlphaFoldDB" id="A0AA39XX12"/>
<dbReference type="EMBL" id="JAULSV010000006">
    <property type="protein sequence ID" value="KAK0641833.1"/>
    <property type="molecule type" value="Genomic_DNA"/>
</dbReference>
<evidence type="ECO:0000313" key="3">
    <source>
        <dbReference type="EMBL" id="KAK0641833.1"/>
    </source>
</evidence>
<evidence type="ECO:0008006" key="5">
    <source>
        <dbReference type="Google" id="ProtNLM"/>
    </source>
</evidence>
<organism evidence="3 4">
    <name type="scientific">Cercophora newfieldiana</name>
    <dbReference type="NCBI Taxonomy" id="92897"/>
    <lineage>
        <taxon>Eukaryota</taxon>
        <taxon>Fungi</taxon>
        <taxon>Dikarya</taxon>
        <taxon>Ascomycota</taxon>
        <taxon>Pezizomycotina</taxon>
        <taxon>Sordariomycetes</taxon>
        <taxon>Sordariomycetidae</taxon>
        <taxon>Sordariales</taxon>
        <taxon>Lasiosphaeriaceae</taxon>
        <taxon>Cercophora</taxon>
    </lineage>
</organism>
<keyword evidence="4" id="KW-1185">Reference proteome</keyword>
<evidence type="ECO:0000256" key="2">
    <source>
        <dbReference type="SAM" id="Phobius"/>
    </source>
</evidence>
<feature type="transmembrane region" description="Helical" evidence="2">
    <location>
        <begin position="87"/>
        <end position="109"/>
    </location>
</feature>
<reference evidence="3" key="1">
    <citation type="submission" date="2023-06" db="EMBL/GenBank/DDBJ databases">
        <title>Genome-scale phylogeny and comparative genomics of the fungal order Sordariales.</title>
        <authorList>
            <consortium name="Lawrence Berkeley National Laboratory"/>
            <person name="Hensen N."/>
            <person name="Bonometti L."/>
            <person name="Westerberg I."/>
            <person name="Brannstrom I.O."/>
            <person name="Guillou S."/>
            <person name="Cros-Aarteil S."/>
            <person name="Calhoun S."/>
            <person name="Haridas S."/>
            <person name="Kuo A."/>
            <person name="Mondo S."/>
            <person name="Pangilinan J."/>
            <person name="Riley R."/>
            <person name="Labutti K."/>
            <person name="Andreopoulos B."/>
            <person name="Lipzen A."/>
            <person name="Chen C."/>
            <person name="Yanf M."/>
            <person name="Daum C."/>
            <person name="Ng V."/>
            <person name="Clum A."/>
            <person name="Steindorff A."/>
            <person name="Ohm R."/>
            <person name="Martin F."/>
            <person name="Silar P."/>
            <person name="Natvig D."/>
            <person name="Lalanne C."/>
            <person name="Gautier V."/>
            <person name="Ament-Velasquez S.L."/>
            <person name="Kruys A."/>
            <person name="Hutchinson M.I."/>
            <person name="Powell A.J."/>
            <person name="Barry K."/>
            <person name="Miller A.N."/>
            <person name="Grigoriev I.V."/>
            <person name="Debuchy R."/>
            <person name="Gladieux P."/>
            <person name="Thoren M.H."/>
            <person name="Johannesson H."/>
        </authorList>
    </citation>
    <scope>NUCLEOTIDE SEQUENCE</scope>
    <source>
        <strain evidence="3">SMH2532-1</strain>
    </source>
</reference>
<name>A0AA39XX12_9PEZI</name>
<sequence>MGPSDLPEAVPVDYGHVAPEALTTSYPEVVQLRYEPGKYFVSTGAPDYHHPTWSQPPPPSSAKLAADSQDGLAAKRKPIWGIPRRKFIIICVIVVLLVIGIVVAVAVAVTRKSTASQSITANSPPTNPIDDKNNPEPEGTGLLLASTSLASANFTEETSGATHYYLFSQSTTGDLLASHWASPSRRWTTISISKYFSSNPNLTPMLGTPLAAFAYTNPAFQMRVYFLTPDNSVHELVNTDPYLGEKGWSEGALGRDAGTIITVGSGSRIAALRPQCGTGKDCRERFPQMALAYQTASSVVMIAKSPKWQPQVISPAENRTVMGLSAIIETQDIVDFQWRFNFFQGGLLQEHGSNGGLERWVTGRTLDKLSPAKEKSMVSFPFDLWNTMVLTVEGDGTLWARVWDGRAGRWDQNPVDVSAAGIQGGASFKMATGNSGQRIYALLGGVVHEWGFRKAGSLEWSYIGNVTIEL</sequence>
<dbReference type="Gene3D" id="2.120.10.70">
    <property type="entry name" value="Fucose-specific lectin"/>
    <property type="match status" value="1"/>
</dbReference>
<accession>A0AA39XX12</accession>
<feature type="region of interest" description="Disordered" evidence="1">
    <location>
        <begin position="116"/>
        <end position="141"/>
    </location>
</feature>
<dbReference type="Proteomes" id="UP001174936">
    <property type="component" value="Unassembled WGS sequence"/>
</dbReference>
<evidence type="ECO:0000313" key="4">
    <source>
        <dbReference type="Proteomes" id="UP001174936"/>
    </source>
</evidence>
<keyword evidence="2" id="KW-1133">Transmembrane helix</keyword>
<proteinExistence type="predicted"/>
<protein>
    <recommendedName>
        <fullName evidence="5">Fucose-specific lectin</fullName>
    </recommendedName>
</protein>
<keyword evidence="2" id="KW-0812">Transmembrane</keyword>
<keyword evidence="2" id="KW-0472">Membrane</keyword>
<evidence type="ECO:0000256" key="1">
    <source>
        <dbReference type="SAM" id="MobiDB-lite"/>
    </source>
</evidence>
<comment type="caution">
    <text evidence="3">The sequence shown here is derived from an EMBL/GenBank/DDBJ whole genome shotgun (WGS) entry which is preliminary data.</text>
</comment>
<gene>
    <name evidence="3" type="ORF">B0T16DRAFT_449188</name>
</gene>